<dbReference type="EMBL" id="JBHLTN010000016">
    <property type="protein sequence ID" value="MFC0592589.1"/>
    <property type="molecule type" value="Genomic_DNA"/>
</dbReference>
<evidence type="ECO:0000313" key="2">
    <source>
        <dbReference type="Proteomes" id="UP001589834"/>
    </source>
</evidence>
<dbReference type="Gene3D" id="3.40.30.10">
    <property type="entry name" value="Glutaredoxin"/>
    <property type="match status" value="1"/>
</dbReference>
<comment type="caution">
    <text evidence="1">The sequence shown here is derived from an EMBL/GenBank/DDBJ whole genome shotgun (WGS) entry which is preliminary data.</text>
</comment>
<organism evidence="1 2">
    <name type="scientific">Ottowia pentelensis</name>
    <dbReference type="NCBI Taxonomy" id="511108"/>
    <lineage>
        <taxon>Bacteria</taxon>
        <taxon>Pseudomonadati</taxon>
        <taxon>Pseudomonadota</taxon>
        <taxon>Betaproteobacteria</taxon>
        <taxon>Burkholderiales</taxon>
        <taxon>Comamonadaceae</taxon>
        <taxon>Ottowia</taxon>
    </lineage>
</organism>
<dbReference type="Proteomes" id="UP001589834">
    <property type="component" value="Unassembled WGS sequence"/>
</dbReference>
<proteinExistence type="predicted"/>
<dbReference type="InterPro" id="IPR036249">
    <property type="entry name" value="Thioredoxin-like_sf"/>
</dbReference>
<name>A0ABV6PRY7_9BURK</name>
<evidence type="ECO:0000313" key="1">
    <source>
        <dbReference type="EMBL" id="MFC0592589.1"/>
    </source>
</evidence>
<accession>A0ABV6PRY7</accession>
<reference evidence="1 2" key="1">
    <citation type="submission" date="2024-09" db="EMBL/GenBank/DDBJ databases">
        <authorList>
            <person name="Sun Q."/>
            <person name="Mori K."/>
        </authorList>
    </citation>
    <scope>NUCLEOTIDE SEQUENCE [LARGE SCALE GENOMIC DNA]</scope>
    <source>
        <strain evidence="1 2">NCAIM B.02336</strain>
    </source>
</reference>
<dbReference type="RefSeq" id="WP_377482152.1">
    <property type="nucleotide sequence ID" value="NZ_JBHLTN010000016.1"/>
</dbReference>
<dbReference type="SUPFAM" id="SSF52833">
    <property type="entry name" value="Thioredoxin-like"/>
    <property type="match status" value="1"/>
</dbReference>
<keyword evidence="2" id="KW-1185">Reference proteome</keyword>
<protein>
    <submittedName>
        <fullName evidence="1">Ferredoxin</fullName>
    </submittedName>
</protein>
<gene>
    <name evidence="1" type="ORF">ACFFGG_08475</name>
</gene>
<sequence length="114" mass="12406">MSTPAAPPYYQRHIFFCLNQRSNGENCCADHGAQAAFDHCKARVKAEGLAGVGQVRVNKSGCLDRCAGAPVAVVYPEGTWYSYVDTSDIDEIIEAHLKNGQVVERLLLPPDVGR</sequence>
<dbReference type="CDD" id="cd02980">
    <property type="entry name" value="TRX_Fd_family"/>
    <property type="match status" value="1"/>
</dbReference>